<reference evidence="5 6" key="1">
    <citation type="journal article" date="2015" name="Genome Biol. Evol.">
        <title>Phylogenomic analyses indicate that early fungi evolved digesting cell walls of algal ancestors of land plants.</title>
        <authorList>
            <person name="Chang Y."/>
            <person name="Wang S."/>
            <person name="Sekimoto S."/>
            <person name="Aerts A.L."/>
            <person name="Choi C."/>
            <person name="Clum A."/>
            <person name="LaButti K.M."/>
            <person name="Lindquist E.A."/>
            <person name="Yee Ngan C."/>
            <person name="Ohm R.A."/>
            <person name="Salamov A.A."/>
            <person name="Grigoriev I.V."/>
            <person name="Spatafora J.W."/>
            <person name="Berbee M.L."/>
        </authorList>
    </citation>
    <scope>NUCLEOTIDE SEQUENCE [LARGE SCALE GENOMIC DNA]</scope>
    <source>
        <strain evidence="5 6">NRRL 28638</strain>
    </source>
</reference>
<evidence type="ECO:0000259" key="4">
    <source>
        <dbReference type="PROSITE" id="PS50102"/>
    </source>
</evidence>
<dbReference type="InterPro" id="IPR035979">
    <property type="entry name" value="RBD_domain_sf"/>
</dbReference>
<evidence type="ECO:0000313" key="5">
    <source>
        <dbReference type="EMBL" id="KXN69049.1"/>
    </source>
</evidence>
<evidence type="ECO:0000256" key="1">
    <source>
        <dbReference type="PROSITE-ProRule" id="PRU00176"/>
    </source>
</evidence>
<dbReference type="SUPFAM" id="SSF54928">
    <property type="entry name" value="RNA-binding domain, RBD"/>
    <property type="match status" value="1"/>
</dbReference>
<feature type="compositionally biased region" description="Low complexity" evidence="3">
    <location>
        <begin position="91"/>
        <end position="102"/>
    </location>
</feature>
<gene>
    <name evidence="5" type="ORF">CONCODRAFT_79510</name>
</gene>
<feature type="compositionally biased region" description="Basic and acidic residues" evidence="3">
    <location>
        <begin position="116"/>
        <end position="133"/>
    </location>
</feature>
<dbReference type="Proteomes" id="UP000070444">
    <property type="component" value="Unassembled WGS sequence"/>
</dbReference>
<accession>A0A137P2C7</accession>
<keyword evidence="2" id="KW-0175">Coiled coil</keyword>
<protein>
    <recommendedName>
        <fullName evidence="4">RRM domain-containing protein</fullName>
    </recommendedName>
</protein>
<evidence type="ECO:0000256" key="2">
    <source>
        <dbReference type="SAM" id="Coils"/>
    </source>
</evidence>
<sequence>MAAIRKRVYVGGLADKISSDEVKELFMPYVDHYFDFQLALGHKNKSRGFGFLTIDITEANWERCLGNLNGLEKNGCTLKVQASELPKSKVQSSEPTQPQSSETIDKKPVGEVVNYDEIKAPQKDKDKRQKITFDDEGEIDQVDELPSNKLDVNRAKKEQNEDSLDKDDDSKFMSGSNAIGLGLTANEKRLEALRRKDEEFKQQANILQNAQAKKSRMVFGDDGELVEAPVIVEEKKTKQRVRNQEQNAAVAERINNEEVENNEPDNNVVLTDTLQNIFSDKTRAFGGFSFFDPPSEDEEAEKETEVEKPVSSALIPGGDSVVVGASFDSVRSHDKYFFFHFNTPKFMAERFKGEKLFCRTKTNEEYIQSLGESRSRILSEAKGRHKRVIRQKLANKHKIRKTE</sequence>
<dbReference type="PROSITE" id="PS50102">
    <property type="entry name" value="RRM"/>
    <property type="match status" value="1"/>
</dbReference>
<keyword evidence="6" id="KW-1185">Reference proteome</keyword>
<feature type="coiled-coil region" evidence="2">
    <location>
        <begin position="183"/>
        <end position="213"/>
    </location>
</feature>
<dbReference type="OrthoDB" id="21643at2759"/>
<feature type="region of interest" description="Disordered" evidence="3">
    <location>
        <begin position="84"/>
        <end position="142"/>
    </location>
</feature>
<dbReference type="Gene3D" id="3.30.70.330">
    <property type="match status" value="1"/>
</dbReference>
<dbReference type="AlphaFoldDB" id="A0A137P2C7"/>
<dbReference type="Pfam" id="PF00076">
    <property type="entry name" value="RRM_1"/>
    <property type="match status" value="1"/>
</dbReference>
<feature type="domain" description="RRM" evidence="4">
    <location>
        <begin position="6"/>
        <end position="85"/>
    </location>
</feature>
<evidence type="ECO:0000256" key="3">
    <source>
        <dbReference type="SAM" id="MobiDB-lite"/>
    </source>
</evidence>
<evidence type="ECO:0000313" key="6">
    <source>
        <dbReference type="Proteomes" id="UP000070444"/>
    </source>
</evidence>
<dbReference type="InterPro" id="IPR012677">
    <property type="entry name" value="Nucleotide-bd_a/b_plait_sf"/>
</dbReference>
<dbReference type="InterPro" id="IPR000504">
    <property type="entry name" value="RRM_dom"/>
</dbReference>
<proteinExistence type="predicted"/>
<organism evidence="5 6">
    <name type="scientific">Conidiobolus coronatus (strain ATCC 28846 / CBS 209.66 / NRRL 28638)</name>
    <name type="common">Delacroixia coronata</name>
    <dbReference type="NCBI Taxonomy" id="796925"/>
    <lineage>
        <taxon>Eukaryota</taxon>
        <taxon>Fungi</taxon>
        <taxon>Fungi incertae sedis</taxon>
        <taxon>Zoopagomycota</taxon>
        <taxon>Entomophthoromycotina</taxon>
        <taxon>Entomophthoromycetes</taxon>
        <taxon>Entomophthorales</taxon>
        <taxon>Ancylistaceae</taxon>
        <taxon>Conidiobolus</taxon>
    </lineage>
</organism>
<dbReference type="GO" id="GO:0003723">
    <property type="term" value="F:RNA binding"/>
    <property type="evidence" value="ECO:0007669"/>
    <property type="project" value="UniProtKB-UniRule"/>
</dbReference>
<dbReference type="EMBL" id="KQ964550">
    <property type="protein sequence ID" value="KXN69049.1"/>
    <property type="molecule type" value="Genomic_DNA"/>
</dbReference>
<name>A0A137P2C7_CONC2</name>
<keyword evidence="1" id="KW-0694">RNA-binding</keyword>